<name>A0A212J4B2_9BACT</name>
<dbReference type="AlphaFoldDB" id="A0A212J4B2"/>
<protein>
    <submittedName>
        <fullName evidence="1">Uncharacterized protein</fullName>
    </submittedName>
</protein>
<organism evidence="1">
    <name type="scientific">uncultured Dysgonomonas sp</name>
    <dbReference type="NCBI Taxonomy" id="206096"/>
    <lineage>
        <taxon>Bacteria</taxon>
        <taxon>Pseudomonadati</taxon>
        <taxon>Bacteroidota</taxon>
        <taxon>Bacteroidia</taxon>
        <taxon>Bacteroidales</taxon>
        <taxon>Dysgonomonadaceae</taxon>
        <taxon>Dysgonomonas</taxon>
        <taxon>environmental samples</taxon>
    </lineage>
</organism>
<dbReference type="RefSeq" id="WP_006798394.1">
    <property type="nucleotide sequence ID" value="NZ_LT599032.1"/>
</dbReference>
<proteinExistence type="predicted"/>
<reference evidence="1" key="1">
    <citation type="submission" date="2016-04" db="EMBL/GenBank/DDBJ databases">
        <authorList>
            <person name="Evans L.H."/>
            <person name="Alamgir A."/>
            <person name="Owens N."/>
            <person name="Weber N.D."/>
            <person name="Virtaneva K."/>
            <person name="Barbian K."/>
            <person name="Babar A."/>
            <person name="Rosenke K."/>
        </authorList>
    </citation>
    <scope>NUCLEOTIDE SEQUENCE</scope>
    <source>
        <strain evidence="1">86-1</strain>
    </source>
</reference>
<gene>
    <name evidence="1" type="ORF">KL86DYS1_11094</name>
</gene>
<dbReference type="EMBL" id="FLUM01000001">
    <property type="protein sequence ID" value="SBV94288.1"/>
    <property type="molecule type" value="Genomic_DNA"/>
</dbReference>
<accession>A0A212J4B2</accession>
<evidence type="ECO:0000313" key="1">
    <source>
        <dbReference type="EMBL" id="SBV94288.1"/>
    </source>
</evidence>
<sequence>MGTGANRDTSTLIKDTFKQAIDSLAKDYKGSSLTDIFITVDKESGEVAFYDDEENKVAEIVIFNWVDKVDELPDEKVISVLRKVTEQLDEENMFSSLDLFKPFSVNYADENFVVMEELLLISEDDVVKIDNDLMEKFDREFDEFLDKLLKE</sequence>